<evidence type="ECO:0000256" key="2">
    <source>
        <dbReference type="ARBA" id="ARBA00023054"/>
    </source>
</evidence>
<comment type="caution">
    <text evidence="5">The sequence shown here is derived from an EMBL/GenBank/DDBJ whole genome shotgun (WGS) entry which is preliminary data.</text>
</comment>
<organism evidence="5 6">
    <name type="scientific">Clarias magur</name>
    <name type="common">Asian catfish</name>
    <name type="synonym">Macropteronotus magur</name>
    <dbReference type="NCBI Taxonomy" id="1594786"/>
    <lineage>
        <taxon>Eukaryota</taxon>
        <taxon>Metazoa</taxon>
        <taxon>Chordata</taxon>
        <taxon>Craniata</taxon>
        <taxon>Vertebrata</taxon>
        <taxon>Euteleostomi</taxon>
        <taxon>Actinopterygii</taxon>
        <taxon>Neopterygii</taxon>
        <taxon>Teleostei</taxon>
        <taxon>Ostariophysi</taxon>
        <taxon>Siluriformes</taxon>
        <taxon>Clariidae</taxon>
        <taxon>Clarias</taxon>
    </lineage>
</organism>
<dbReference type="AlphaFoldDB" id="A0A8J4TYV2"/>
<dbReference type="GO" id="GO:2001235">
    <property type="term" value="P:positive regulation of apoptotic signaling pathway"/>
    <property type="evidence" value="ECO:0007669"/>
    <property type="project" value="TreeGrafter"/>
</dbReference>
<protein>
    <submittedName>
        <fullName evidence="5">Tumor protein D53 isoform X1</fullName>
    </submittedName>
</protein>
<dbReference type="OrthoDB" id="10000687at2759"/>
<feature type="compositionally biased region" description="Polar residues" evidence="4">
    <location>
        <begin position="185"/>
        <end position="200"/>
    </location>
</feature>
<keyword evidence="2 3" id="KW-0175">Coiled coil</keyword>
<dbReference type="Proteomes" id="UP000727407">
    <property type="component" value="Unassembled WGS sequence"/>
</dbReference>
<evidence type="ECO:0000256" key="1">
    <source>
        <dbReference type="ARBA" id="ARBA00005702"/>
    </source>
</evidence>
<dbReference type="EMBL" id="QNUK01000350">
    <property type="protein sequence ID" value="KAF5894906.1"/>
    <property type="molecule type" value="Genomic_DNA"/>
</dbReference>
<dbReference type="GO" id="GO:0005737">
    <property type="term" value="C:cytoplasm"/>
    <property type="evidence" value="ECO:0007669"/>
    <property type="project" value="TreeGrafter"/>
</dbReference>
<dbReference type="InterPro" id="IPR007327">
    <property type="entry name" value="TPD52"/>
</dbReference>
<dbReference type="PANTHER" id="PTHR19307:SF8">
    <property type="entry name" value="TUMOR PROTEIN D53"/>
    <property type="match status" value="1"/>
</dbReference>
<dbReference type="PANTHER" id="PTHR19307">
    <property type="entry name" value="TUMOR PROTEIN D52"/>
    <property type="match status" value="1"/>
</dbReference>
<name>A0A8J4TYV2_CLAMG</name>
<evidence type="ECO:0000256" key="4">
    <source>
        <dbReference type="SAM" id="MobiDB-lite"/>
    </source>
</evidence>
<dbReference type="Pfam" id="PF04201">
    <property type="entry name" value="TPD52"/>
    <property type="match status" value="1"/>
</dbReference>
<gene>
    <name evidence="5" type="ORF">DAT39_015370</name>
</gene>
<evidence type="ECO:0000256" key="3">
    <source>
        <dbReference type="SAM" id="Coils"/>
    </source>
</evidence>
<sequence length="209" mass="22937">MVDELVTTSETTHLNCRDMEQRQQGLLGKEPGQEVAQDMESEVDLNNTMTEEEREGMHNELTKLEEEIVSLKQVLESKEKRHAELKHLLGMTTLSELKQNLSRGWNDVQSSTVYKKTSETLSTAGQKTTSAFSNLGTAISRKLGDMRNSQSFKSFEEKVETTVSSIKTKVGGTTSGGSFEDVLSSAAQASAQDTGATASANDLKENHQC</sequence>
<reference evidence="5" key="1">
    <citation type="submission" date="2020-07" db="EMBL/GenBank/DDBJ databases">
        <title>Clarias magur genome sequencing, assembly and annotation.</title>
        <authorList>
            <person name="Kushwaha B."/>
            <person name="Kumar R."/>
            <person name="Das P."/>
            <person name="Joshi C.G."/>
            <person name="Kumar D."/>
            <person name="Nagpure N.S."/>
            <person name="Pandey M."/>
            <person name="Agarwal S."/>
            <person name="Srivastava S."/>
            <person name="Singh M."/>
            <person name="Sahoo L."/>
            <person name="Jayasankar P."/>
            <person name="Meher P.K."/>
            <person name="Koringa P.G."/>
            <person name="Iquebal M.A."/>
            <person name="Das S.P."/>
            <person name="Bit A."/>
            <person name="Patnaik S."/>
            <person name="Patel N."/>
            <person name="Shah T.M."/>
            <person name="Hinsu A."/>
            <person name="Jena J.K."/>
        </authorList>
    </citation>
    <scope>NUCLEOTIDE SEQUENCE</scope>
    <source>
        <strain evidence="5">CIFAMagur01</strain>
        <tissue evidence="5">Testis</tissue>
    </source>
</reference>
<evidence type="ECO:0000313" key="5">
    <source>
        <dbReference type="EMBL" id="KAF5894906.1"/>
    </source>
</evidence>
<comment type="similarity">
    <text evidence="1">Belongs to the TPD52 family.</text>
</comment>
<proteinExistence type="inferred from homology"/>
<accession>A0A8J4TYV2</accession>
<feature type="region of interest" description="Disordered" evidence="4">
    <location>
        <begin position="185"/>
        <end position="209"/>
    </location>
</feature>
<keyword evidence="6" id="KW-1185">Reference proteome</keyword>
<evidence type="ECO:0000313" key="6">
    <source>
        <dbReference type="Proteomes" id="UP000727407"/>
    </source>
</evidence>
<feature type="coiled-coil region" evidence="3">
    <location>
        <begin position="47"/>
        <end position="88"/>
    </location>
</feature>